<protein>
    <submittedName>
        <fullName evidence="1">Sulfur carrier protein</fullName>
    </submittedName>
</protein>
<organism evidence="1 2">
    <name type="scientific">Pectinatus cerevisiiphilus</name>
    <dbReference type="NCBI Taxonomy" id="86956"/>
    <lineage>
        <taxon>Bacteria</taxon>
        <taxon>Bacillati</taxon>
        <taxon>Bacillota</taxon>
        <taxon>Negativicutes</taxon>
        <taxon>Selenomonadales</taxon>
        <taxon>Selenomonadaceae</taxon>
        <taxon>Pectinatus</taxon>
    </lineage>
</organism>
<dbReference type="OrthoDB" id="9810692at2"/>
<dbReference type="InterPro" id="IPR012675">
    <property type="entry name" value="Beta-grasp_dom_sf"/>
</dbReference>
<dbReference type="SUPFAM" id="SSF54285">
    <property type="entry name" value="MoaD/ThiS"/>
    <property type="match status" value="1"/>
</dbReference>
<comment type="caution">
    <text evidence="1">The sequence shown here is derived from an EMBL/GenBank/DDBJ whole genome shotgun (WGS) entry which is preliminary data.</text>
</comment>
<dbReference type="RefSeq" id="WP_132551711.1">
    <property type="nucleotide sequence ID" value="NZ_SMAA01000035.1"/>
</dbReference>
<dbReference type="NCBIfam" id="TIGR01683">
    <property type="entry name" value="thiS"/>
    <property type="match status" value="1"/>
</dbReference>
<evidence type="ECO:0000313" key="1">
    <source>
        <dbReference type="EMBL" id="TCS75202.1"/>
    </source>
</evidence>
<evidence type="ECO:0000313" key="2">
    <source>
        <dbReference type="Proteomes" id="UP000295188"/>
    </source>
</evidence>
<dbReference type="InterPro" id="IPR010035">
    <property type="entry name" value="Thi_S"/>
</dbReference>
<dbReference type="Proteomes" id="UP000295188">
    <property type="component" value="Unassembled WGS sequence"/>
</dbReference>
<dbReference type="PANTHER" id="PTHR34472">
    <property type="entry name" value="SULFUR CARRIER PROTEIN THIS"/>
    <property type="match status" value="1"/>
</dbReference>
<sequence length="69" mass="7740">MKITVNGEETVLEKAVNIEELLVITHAETPEYVTVQVNDEFIDRNDFATTLVNDGDSVEYLYFMGGGQL</sequence>
<keyword evidence="2" id="KW-1185">Reference proteome</keyword>
<accession>A0A4R3K035</accession>
<dbReference type="AlphaFoldDB" id="A0A4R3K035"/>
<dbReference type="InterPro" id="IPR003749">
    <property type="entry name" value="ThiS/MoaD-like"/>
</dbReference>
<gene>
    <name evidence="1" type="ORF">EDC37_1354</name>
</gene>
<name>A0A4R3K035_9FIRM</name>
<reference evidence="1 2" key="1">
    <citation type="submission" date="2019-03" db="EMBL/GenBank/DDBJ databases">
        <title>Genomic Encyclopedia of Type Strains, Phase IV (KMG-IV): sequencing the most valuable type-strain genomes for metagenomic binning, comparative biology and taxonomic classification.</title>
        <authorList>
            <person name="Goeker M."/>
        </authorList>
    </citation>
    <scope>NUCLEOTIDE SEQUENCE [LARGE SCALE GENOMIC DNA]</scope>
    <source>
        <strain evidence="1 2">DSM 20467</strain>
    </source>
</reference>
<dbReference type="InterPro" id="IPR016155">
    <property type="entry name" value="Mopterin_synth/thiamin_S_b"/>
</dbReference>
<dbReference type="Gene3D" id="3.10.20.30">
    <property type="match status" value="1"/>
</dbReference>
<dbReference type="EMBL" id="SMAA01000035">
    <property type="protein sequence ID" value="TCS75202.1"/>
    <property type="molecule type" value="Genomic_DNA"/>
</dbReference>
<dbReference type="Pfam" id="PF02597">
    <property type="entry name" value="ThiS"/>
    <property type="match status" value="1"/>
</dbReference>
<dbReference type="CDD" id="cd00565">
    <property type="entry name" value="Ubl_ThiS"/>
    <property type="match status" value="1"/>
</dbReference>
<dbReference type="PANTHER" id="PTHR34472:SF1">
    <property type="entry name" value="SULFUR CARRIER PROTEIN THIS"/>
    <property type="match status" value="1"/>
</dbReference>
<proteinExistence type="predicted"/>